<evidence type="ECO:0000313" key="3">
    <source>
        <dbReference type="Proteomes" id="UP001602123"/>
    </source>
</evidence>
<protein>
    <submittedName>
        <fullName evidence="2">OvmZ protein</fullName>
    </submittedName>
</protein>
<organism evidence="2 3">
    <name type="scientific">Streptomyces nondiastaticus</name>
    <dbReference type="NCBI Taxonomy" id="3154512"/>
    <lineage>
        <taxon>Bacteria</taxon>
        <taxon>Bacillati</taxon>
        <taxon>Actinomycetota</taxon>
        <taxon>Actinomycetes</taxon>
        <taxon>Kitasatosporales</taxon>
        <taxon>Streptomycetaceae</taxon>
        <taxon>Streptomyces</taxon>
    </lineage>
</organism>
<comment type="caution">
    <text evidence="2">The sequence shown here is derived from an EMBL/GenBank/DDBJ whole genome shotgun (WGS) entry which is preliminary data.</text>
</comment>
<accession>A0ABW6TWT0</accession>
<gene>
    <name evidence="2" type="ORF">ACFYZM_12285</name>
</gene>
<evidence type="ECO:0000313" key="2">
    <source>
        <dbReference type="EMBL" id="MFF4217040.1"/>
    </source>
</evidence>
<reference evidence="2 3" key="1">
    <citation type="submission" date="2024-10" db="EMBL/GenBank/DDBJ databases">
        <title>The Natural Products Discovery Center: Release of the First 8490 Sequenced Strains for Exploring Actinobacteria Biosynthetic Diversity.</title>
        <authorList>
            <person name="Kalkreuter E."/>
            <person name="Kautsar S.A."/>
            <person name="Yang D."/>
            <person name="Bader C.D."/>
            <person name="Teijaro C.N."/>
            <person name="Fluegel L."/>
            <person name="Davis C.M."/>
            <person name="Simpson J.R."/>
            <person name="Lauterbach L."/>
            <person name="Steele A.D."/>
            <person name="Gui C."/>
            <person name="Meng S."/>
            <person name="Li G."/>
            <person name="Viehrig K."/>
            <person name="Ye F."/>
            <person name="Su P."/>
            <person name="Kiefer A.F."/>
            <person name="Nichols A."/>
            <person name="Cepeda A.J."/>
            <person name="Yan W."/>
            <person name="Fan B."/>
            <person name="Jiang Y."/>
            <person name="Adhikari A."/>
            <person name="Zheng C.-J."/>
            <person name="Schuster L."/>
            <person name="Cowan T.M."/>
            <person name="Smanski M.J."/>
            <person name="Chevrette M.G."/>
            <person name="De Carvalho L.P.S."/>
            <person name="Shen B."/>
        </authorList>
    </citation>
    <scope>NUCLEOTIDE SEQUENCE [LARGE SCALE GENOMIC DNA]</scope>
    <source>
        <strain evidence="2 3">NPDC001650</strain>
    </source>
</reference>
<feature type="compositionally biased region" description="Basic and acidic residues" evidence="1">
    <location>
        <begin position="16"/>
        <end position="25"/>
    </location>
</feature>
<sequence length="231" mass="24294">MTTPIQADPRCASPRCRRDEADHARRGSHPHSRPAGTGAGTGTGLCRPCTERLAGQLAELPGLFAESEHELAGEGRAWMSPRVSGSRKRRLPIDPRTADVREQALGTLAEWAGLVADERRLTALPPRTVPALAAFLGAHLGWLAGHPAAGAAADEIMQLAGSLRRVIDPDPVEPTPVGDCPEPGCHGTVSISSIGSASALRGLVCDAGHSLPPSMWLRLADPRFKKEVAAV</sequence>
<dbReference type="Proteomes" id="UP001602123">
    <property type="component" value="Unassembled WGS sequence"/>
</dbReference>
<proteinExistence type="predicted"/>
<keyword evidence="3" id="KW-1185">Reference proteome</keyword>
<name>A0ABW6TWT0_9ACTN</name>
<evidence type="ECO:0000256" key="1">
    <source>
        <dbReference type="SAM" id="MobiDB-lite"/>
    </source>
</evidence>
<feature type="region of interest" description="Disordered" evidence="1">
    <location>
        <begin position="1"/>
        <end position="43"/>
    </location>
</feature>
<dbReference type="EMBL" id="JBIAUT010000003">
    <property type="protein sequence ID" value="MFF4217040.1"/>
    <property type="molecule type" value="Genomic_DNA"/>
</dbReference>
<dbReference type="RefSeq" id="WP_388626710.1">
    <property type="nucleotide sequence ID" value="NZ_JBIAUT010000003.1"/>
</dbReference>